<proteinExistence type="predicted"/>
<organism evidence="1 2">
    <name type="scientific">Avena sativa</name>
    <name type="common">Oat</name>
    <dbReference type="NCBI Taxonomy" id="4498"/>
    <lineage>
        <taxon>Eukaryota</taxon>
        <taxon>Viridiplantae</taxon>
        <taxon>Streptophyta</taxon>
        <taxon>Embryophyta</taxon>
        <taxon>Tracheophyta</taxon>
        <taxon>Spermatophyta</taxon>
        <taxon>Magnoliopsida</taxon>
        <taxon>Liliopsida</taxon>
        <taxon>Poales</taxon>
        <taxon>Poaceae</taxon>
        <taxon>BOP clade</taxon>
        <taxon>Pooideae</taxon>
        <taxon>Poodae</taxon>
        <taxon>Poeae</taxon>
        <taxon>Poeae Chloroplast Group 1 (Aveneae type)</taxon>
        <taxon>Aveninae</taxon>
        <taxon>Avena</taxon>
    </lineage>
</organism>
<keyword evidence="2" id="KW-1185">Reference proteome</keyword>
<reference evidence="1" key="2">
    <citation type="submission" date="2025-09" db="UniProtKB">
        <authorList>
            <consortium name="EnsemblPlants"/>
        </authorList>
    </citation>
    <scope>IDENTIFICATION</scope>
</reference>
<dbReference type="EnsemblPlants" id="AVESA.00010b.r2.6AG1025510.1">
    <property type="protein sequence ID" value="AVESA.00010b.r2.6AG1025510.1.CDS"/>
    <property type="gene ID" value="AVESA.00010b.r2.6AG1025510"/>
</dbReference>
<evidence type="ECO:0000313" key="1">
    <source>
        <dbReference type="EnsemblPlants" id="AVESA.00010b.r2.6AG1025510.1.CDS"/>
    </source>
</evidence>
<evidence type="ECO:0000313" key="2">
    <source>
        <dbReference type="Proteomes" id="UP001732700"/>
    </source>
</evidence>
<reference evidence="1" key="1">
    <citation type="submission" date="2021-05" db="EMBL/GenBank/DDBJ databases">
        <authorList>
            <person name="Scholz U."/>
            <person name="Mascher M."/>
            <person name="Fiebig A."/>
        </authorList>
    </citation>
    <scope>NUCLEOTIDE SEQUENCE [LARGE SCALE GENOMIC DNA]</scope>
</reference>
<dbReference type="Proteomes" id="UP001732700">
    <property type="component" value="Chromosome 6A"/>
</dbReference>
<name>A0ACD5YTM6_AVESA</name>
<protein>
    <submittedName>
        <fullName evidence="1">Uncharacterized protein</fullName>
    </submittedName>
</protein>
<sequence length="380" mass="40643">MEIEIPAQHQAQQQGCEVKASAWHELPIAAARTLRRDPLLAVNFVLMVVGTACGPLLLRAYFVRGGNHKWLSSLLQTAGWPLLLLPLWVSFLSRRRRRQDTAVFLMTPRLLAASVVVGLMTGADNFLYAYSQAYLPVSTSSILISTQLAFTAAFALLLVRHRFTGSTVNAVVLLSVGTAMLGLDAGGDRPPGVSGPQYRAGFGMALGAAALYGLVLPVMELSQAWHAARAGAAALTYTLVVEMQVVIGLTATAFCAVGMLVNKDFQAIPGEARQFELGEAGYYLLLVGTAAVYQCFCLGTIGAIFYGSALLAGVIIAVLLPVTELLAVVFFHEHFSATKGIALGLSLWGLASYFYGEVLRTKAPDTEHQSSLCTDPDCEN</sequence>
<accession>A0ACD5YTM6</accession>